<dbReference type="PANTHER" id="PTHR41291:SF1">
    <property type="entry name" value="DNA ALKYLATION REPAIR PROTEIN"/>
    <property type="match status" value="1"/>
</dbReference>
<dbReference type="InterPro" id="IPR016024">
    <property type="entry name" value="ARM-type_fold"/>
</dbReference>
<dbReference type="InterPro" id="IPR014825">
    <property type="entry name" value="DNA_alkylation"/>
</dbReference>
<dbReference type="PANTHER" id="PTHR41291">
    <property type="entry name" value="DNA ALKYLATION REPAIR PROTEIN"/>
    <property type="match status" value="1"/>
</dbReference>
<evidence type="ECO:0000313" key="1">
    <source>
        <dbReference type="EMBL" id="UYQ94608.1"/>
    </source>
</evidence>
<reference evidence="1" key="1">
    <citation type="submission" date="2022-10" db="EMBL/GenBank/DDBJ databases">
        <title>Chitinophaga sp. nov., isolated from soil.</title>
        <authorList>
            <person name="Jeon C.O."/>
        </authorList>
    </citation>
    <scope>NUCLEOTIDE SEQUENCE</scope>
    <source>
        <strain evidence="1">R8</strain>
    </source>
</reference>
<evidence type="ECO:0000313" key="2">
    <source>
        <dbReference type="Proteomes" id="UP001162741"/>
    </source>
</evidence>
<accession>A0ABY6J4K5</accession>
<organism evidence="1 2">
    <name type="scientific">Chitinophaga horti</name>
    <dbReference type="NCBI Taxonomy" id="2920382"/>
    <lineage>
        <taxon>Bacteria</taxon>
        <taxon>Pseudomonadati</taxon>
        <taxon>Bacteroidota</taxon>
        <taxon>Chitinophagia</taxon>
        <taxon>Chitinophagales</taxon>
        <taxon>Chitinophagaceae</taxon>
        <taxon>Chitinophaga</taxon>
    </lineage>
</organism>
<sequence length="236" mass="25973">MSTAASILAELEKLGTAQTRKTWLNHGAQEPIFGVKVQDMKVIQKREKKNYPLSMELYRTGNGDAMYLAGLISDPVKMTKADLQEWADLANWSMVIEYTVPWTTAESRFSRELAMEWIQSADPKLRASGWNTYSSLVAIKSDAELDTTEITRLINKVGTDIHTEENRVKYTMNGFLIAVGSYVPALSGIAEKQAAAVGQVTVDMNGTACKVPDAVAYIQKVAAAGKLGKKRKTAFC</sequence>
<dbReference type="EMBL" id="CP107006">
    <property type="protein sequence ID" value="UYQ94608.1"/>
    <property type="molecule type" value="Genomic_DNA"/>
</dbReference>
<dbReference type="SUPFAM" id="SSF48371">
    <property type="entry name" value="ARM repeat"/>
    <property type="match status" value="1"/>
</dbReference>
<proteinExistence type="predicted"/>
<keyword evidence="2" id="KW-1185">Reference proteome</keyword>
<gene>
    <name evidence="1" type="ORF">MKQ68_05820</name>
</gene>
<dbReference type="Proteomes" id="UP001162741">
    <property type="component" value="Chromosome"/>
</dbReference>
<dbReference type="RefSeq" id="WP_264282478.1">
    <property type="nucleotide sequence ID" value="NZ_CP107006.1"/>
</dbReference>
<dbReference type="Pfam" id="PF08713">
    <property type="entry name" value="DNA_alkylation"/>
    <property type="match status" value="1"/>
</dbReference>
<name>A0ABY6J4K5_9BACT</name>
<protein>
    <submittedName>
        <fullName evidence="1">DNA alkylation repair protein</fullName>
    </submittedName>
</protein>